<dbReference type="Pfam" id="PF00497">
    <property type="entry name" value="SBP_bac_3"/>
    <property type="match status" value="1"/>
</dbReference>
<dbReference type="SMART" id="SM00062">
    <property type="entry name" value="PBPb"/>
    <property type="match status" value="1"/>
</dbReference>
<evidence type="ECO:0000256" key="4">
    <source>
        <dbReference type="SAM" id="SignalP"/>
    </source>
</evidence>
<dbReference type="PROSITE" id="PS51318">
    <property type="entry name" value="TAT"/>
    <property type="match status" value="1"/>
</dbReference>
<dbReference type="EMBL" id="PQFZ01000005">
    <property type="protein sequence ID" value="POR52550.1"/>
    <property type="molecule type" value="Genomic_DNA"/>
</dbReference>
<dbReference type="InterPro" id="IPR001638">
    <property type="entry name" value="Solute-binding_3/MltF_N"/>
</dbReference>
<evidence type="ECO:0000259" key="5">
    <source>
        <dbReference type="SMART" id="SM00062"/>
    </source>
</evidence>
<gene>
    <name evidence="6" type="ORF">CYD53_105215</name>
</gene>
<organism evidence="6 7">
    <name type="scientific">Bosea psychrotolerans</name>
    <dbReference type="NCBI Taxonomy" id="1871628"/>
    <lineage>
        <taxon>Bacteria</taxon>
        <taxon>Pseudomonadati</taxon>
        <taxon>Pseudomonadota</taxon>
        <taxon>Alphaproteobacteria</taxon>
        <taxon>Hyphomicrobiales</taxon>
        <taxon>Boseaceae</taxon>
        <taxon>Bosea</taxon>
    </lineage>
</organism>
<feature type="chain" id="PRO_5015392301" evidence="4">
    <location>
        <begin position="35"/>
        <end position="353"/>
    </location>
</feature>
<reference evidence="6 7" key="1">
    <citation type="submission" date="2018-01" db="EMBL/GenBank/DDBJ databases">
        <title>Genomic Encyclopedia of Type Strains, Phase III (KMG-III): the genomes of soil and plant-associated and newly described type strains.</title>
        <authorList>
            <person name="Whitman W."/>
        </authorList>
    </citation>
    <scope>NUCLEOTIDE SEQUENCE [LARGE SCALE GENOMIC DNA]</scope>
    <source>
        <strain evidence="6 7">1131</strain>
    </source>
</reference>
<protein>
    <submittedName>
        <fullName evidence="6">Amino acid ABC transporter substrate-binding protein (PAAT family)</fullName>
    </submittedName>
</protein>
<feature type="signal peptide" evidence="4">
    <location>
        <begin position="1"/>
        <end position="34"/>
    </location>
</feature>
<dbReference type="GO" id="GO:0006865">
    <property type="term" value="P:amino acid transport"/>
    <property type="evidence" value="ECO:0007669"/>
    <property type="project" value="TreeGrafter"/>
</dbReference>
<comment type="caution">
    <text evidence="6">The sequence shown here is derived from an EMBL/GenBank/DDBJ whole genome shotgun (WGS) entry which is preliminary data.</text>
</comment>
<dbReference type="SUPFAM" id="SSF53850">
    <property type="entry name" value="Periplasmic binding protein-like II"/>
    <property type="match status" value="1"/>
</dbReference>
<dbReference type="OrthoDB" id="9807888at2"/>
<dbReference type="InterPro" id="IPR006311">
    <property type="entry name" value="TAT_signal"/>
</dbReference>
<dbReference type="AlphaFoldDB" id="A0A2S4MCR3"/>
<proteinExistence type="inferred from homology"/>
<dbReference type="PANTHER" id="PTHR30085:SF7">
    <property type="entry name" value="AMINO-ACID ABC TRANSPORTER-BINDING PROTEIN YHDW-RELATED"/>
    <property type="match status" value="1"/>
</dbReference>
<evidence type="ECO:0000313" key="7">
    <source>
        <dbReference type="Proteomes" id="UP000236919"/>
    </source>
</evidence>
<accession>A0A2S4MCR3</accession>
<evidence type="ECO:0000256" key="1">
    <source>
        <dbReference type="ARBA" id="ARBA00010333"/>
    </source>
</evidence>
<dbReference type="RefSeq" id="WP_103718166.1">
    <property type="nucleotide sequence ID" value="NZ_PQFZ01000005.1"/>
</dbReference>
<keyword evidence="7" id="KW-1185">Reference proteome</keyword>
<keyword evidence="3 4" id="KW-0732">Signal</keyword>
<feature type="domain" description="Solute-binding protein family 3/N-terminal" evidence="5">
    <location>
        <begin position="45"/>
        <end position="276"/>
    </location>
</feature>
<evidence type="ECO:0000256" key="3">
    <source>
        <dbReference type="ARBA" id="ARBA00022729"/>
    </source>
</evidence>
<evidence type="ECO:0000313" key="6">
    <source>
        <dbReference type="EMBL" id="POR52550.1"/>
    </source>
</evidence>
<dbReference type="Proteomes" id="UP000236919">
    <property type="component" value="Unassembled WGS sequence"/>
</dbReference>
<keyword evidence="2" id="KW-0813">Transport</keyword>
<dbReference type="InterPro" id="IPR051455">
    <property type="entry name" value="Bact_solute-bind_prot3"/>
</dbReference>
<sequence length="353" mass="37546">MSCLKLSRSKFLTAALAATASLLATGLLATGASATVLDAVKQRGVLNCGTDNTAPGFGYLNTRTGKIEGLDADFCRAMAAAVLGDAGKVNFVVVTDKSRFNALQTGQVDVVFAHTTVKPVRESAIGIDFLPINFYDGTGVMVKAASGVKSVAELDGATICTTQGSGTESTLAGVIRQRGFKGTKVLTFENLEKLFAALQGDRCNAMSTDKSALAAWRGNSANPSEYTILSETLDKSPFAGFVVANDSKWRNLLRWASYALFQAEEWDITSANLAEKLKDENPFIQKFLGAKGGFGKDFGVSDDFIAAMIKSVGNYGEIYDRSLGPKTPYFIDRAGTPNASWVKGGAEYSPPWN</sequence>
<comment type="similarity">
    <text evidence="1">Belongs to the bacterial solute-binding protein 3 family.</text>
</comment>
<dbReference type="PANTHER" id="PTHR30085">
    <property type="entry name" value="AMINO ACID ABC TRANSPORTER PERMEASE"/>
    <property type="match status" value="1"/>
</dbReference>
<name>A0A2S4MCR3_9HYPH</name>
<evidence type="ECO:0000256" key="2">
    <source>
        <dbReference type="ARBA" id="ARBA00022448"/>
    </source>
</evidence>
<dbReference type="Gene3D" id="3.40.190.10">
    <property type="entry name" value="Periplasmic binding protein-like II"/>
    <property type="match status" value="2"/>
</dbReference>